<gene>
    <name evidence="3" type="ORF">K458DRAFT_313435</name>
</gene>
<keyword evidence="4" id="KW-1185">Reference proteome</keyword>
<dbReference type="InterPro" id="IPR007111">
    <property type="entry name" value="NACHT_NTPase"/>
</dbReference>
<dbReference type="Pfam" id="PF24883">
    <property type="entry name" value="NPHP3_N"/>
    <property type="match status" value="1"/>
</dbReference>
<feature type="domain" description="NACHT" evidence="2">
    <location>
        <begin position="265"/>
        <end position="423"/>
    </location>
</feature>
<name>A0A6G1IP21_9PLEO</name>
<dbReference type="Pfam" id="PF25053">
    <property type="entry name" value="DUF7791"/>
    <property type="match status" value="1"/>
</dbReference>
<dbReference type="InterPro" id="IPR027417">
    <property type="entry name" value="P-loop_NTPase"/>
</dbReference>
<dbReference type="PANTHER" id="PTHR10039">
    <property type="entry name" value="AMELOGENIN"/>
    <property type="match status" value="1"/>
</dbReference>
<dbReference type="Proteomes" id="UP000799291">
    <property type="component" value="Unassembled WGS sequence"/>
</dbReference>
<proteinExistence type="predicted"/>
<dbReference type="PANTHER" id="PTHR10039:SF5">
    <property type="entry name" value="NACHT DOMAIN-CONTAINING PROTEIN"/>
    <property type="match status" value="1"/>
</dbReference>
<sequence>AAFGLAANTLQVVDFTAKLLSAGQQIFKDGSTVQSAELELVANDLKVLTSRLKLRTRPDPNVLGPIAQNTQDLAHESEKIAQELIDILSTIRVKGETLRCRCLLHAIKTMWNKEKIEETVRRLETIRGELQSRISISAKEENLLALDEATQNIVKSLLENRSDVTAAIAAHADDIVREYRASEVASSRRHKQLLYAISKTKDWTVEPDDLLRWIKANLHYQRIHDRFDDIVKAHQETFSWILEEDQDCRFNQGPKMLEWLREGSRIYWTTGKAGSGKSTLLKNLHQDPRLAKALQSWARAENCTLIILSFYFWNAGIDLQKSQEGLLRSLLLQAPSEQPLLGPILFPEQFEFGARLTEFPTFHDLRRAFKRLTDNLPDTFRIALLIDGLDEFDATHVTISELADIFIAATKSPNVKALLSSRPLPAFEASFGDRPKLHLHELTQADITAYVDAELSRHPRILELFDDDPEGITALIAEIVDAAAGVFLWVKLVVRSLLEGLHNYDLMPDLRERLTALPRDLEDLFRHMLRNIPPNYKAQSSRIFQIHSTNEMHDYTFGYVSLTPLGLYFAEMDVSALMKAEVVPLSALERERRRKEVEGRLKSRCAGLLEFRSRAGNLQTHLPMAQLIVYLHRTVADFLKLDEVWDGILDCTRGGKFDPHLSLLQSLIMRSNARKRARQLGLSKGPIRTPLQDLWRLVSSAMQYARLSEGLTKTAHLEVLDELDRAMTSHFNVAQERFEHNPSS</sequence>
<dbReference type="Gene3D" id="3.40.50.300">
    <property type="entry name" value="P-loop containing nucleotide triphosphate hydrolases"/>
    <property type="match status" value="1"/>
</dbReference>
<dbReference type="InterPro" id="IPR056884">
    <property type="entry name" value="NPHP3-like_N"/>
</dbReference>
<evidence type="ECO:0000259" key="2">
    <source>
        <dbReference type="PROSITE" id="PS50837"/>
    </source>
</evidence>
<dbReference type="SUPFAM" id="SSF52540">
    <property type="entry name" value="P-loop containing nucleoside triphosphate hydrolases"/>
    <property type="match status" value="1"/>
</dbReference>
<protein>
    <recommendedName>
        <fullName evidence="2">NACHT domain-containing protein</fullName>
    </recommendedName>
</protein>
<evidence type="ECO:0000313" key="3">
    <source>
        <dbReference type="EMBL" id="KAF2679691.1"/>
    </source>
</evidence>
<feature type="non-terminal residue" evidence="3">
    <location>
        <position position="1"/>
    </location>
</feature>
<dbReference type="PROSITE" id="PS50837">
    <property type="entry name" value="NACHT"/>
    <property type="match status" value="1"/>
</dbReference>
<keyword evidence="1" id="KW-0677">Repeat</keyword>
<accession>A0A6G1IP21</accession>
<dbReference type="OrthoDB" id="443402at2759"/>
<organism evidence="3 4">
    <name type="scientific">Lentithecium fluviatile CBS 122367</name>
    <dbReference type="NCBI Taxonomy" id="1168545"/>
    <lineage>
        <taxon>Eukaryota</taxon>
        <taxon>Fungi</taxon>
        <taxon>Dikarya</taxon>
        <taxon>Ascomycota</taxon>
        <taxon>Pezizomycotina</taxon>
        <taxon>Dothideomycetes</taxon>
        <taxon>Pleosporomycetidae</taxon>
        <taxon>Pleosporales</taxon>
        <taxon>Massarineae</taxon>
        <taxon>Lentitheciaceae</taxon>
        <taxon>Lentithecium</taxon>
    </lineage>
</organism>
<dbReference type="EMBL" id="MU005601">
    <property type="protein sequence ID" value="KAF2679691.1"/>
    <property type="molecule type" value="Genomic_DNA"/>
</dbReference>
<evidence type="ECO:0000313" key="4">
    <source>
        <dbReference type="Proteomes" id="UP000799291"/>
    </source>
</evidence>
<dbReference type="AlphaFoldDB" id="A0A6G1IP21"/>
<dbReference type="InterPro" id="IPR056693">
    <property type="entry name" value="DUF7791"/>
</dbReference>
<reference evidence="3" key="1">
    <citation type="journal article" date="2020" name="Stud. Mycol.">
        <title>101 Dothideomycetes genomes: a test case for predicting lifestyles and emergence of pathogens.</title>
        <authorList>
            <person name="Haridas S."/>
            <person name="Albert R."/>
            <person name="Binder M."/>
            <person name="Bloem J."/>
            <person name="Labutti K."/>
            <person name="Salamov A."/>
            <person name="Andreopoulos B."/>
            <person name="Baker S."/>
            <person name="Barry K."/>
            <person name="Bills G."/>
            <person name="Bluhm B."/>
            <person name="Cannon C."/>
            <person name="Castanera R."/>
            <person name="Culley D."/>
            <person name="Daum C."/>
            <person name="Ezra D."/>
            <person name="Gonzalez J."/>
            <person name="Henrissat B."/>
            <person name="Kuo A."/>
            <person name="Liang C."/>
            <person name="Lipzen A."/>
            <person name="Lutzoni F."/>
            <person name="Magnuson J."/>
            <person name="Mondo S."/>
            <person name="Nolan M."/>
            <person name="Ohm R."/>
            <person name="Pangilinan J."/>
            <person name="Park H.-J."/>
            <person name="Ramirez L."/>
            <person name="Alfaro M."/>
            <person name="Sun H."/>
            <person name="Tritt A."/>
            <person name="Yoshinaga Y."/>
            <person name="Zwiers L.-H."/>
            <person name="Turgeon B."/>
            <person name="Goodwin S."/>
            <person name="Spatafora J."/>
            <person name="Crous P."/>
            <person name="Grigoriev I."/>
        </authorList>
    </citation>
    <scope>NUCLEOTIDE SEQUENCE</scope>
    <source>
        <strain evidence="3">CBS 122367</strain>
    </source>
</reference>
<evidence type="ECO:0000256" key="1">
    <source>
        <dbReference type="ARBA" id="ARBA00022737"/>
    </source>
</evidence>